<dbReference type="Gene3D" id="1.10.472.10">
    <property type="entry name" value="Cyclin-like"/>
    <property type="match status" value="2"/>
</dbReference>
<organism evidence="2 3">
    <name type="scientific">Fusarium anthophilum</name>
    <dbReference type="NCBI Taxonomy" id="48485"/>
    <lineage>
        <taxon>Eukaryota</taxon>
        <taxon>Fungi</taxon>
        <taxon>Dikarya</taxon>
        <taxon>Ascomycota</taxon>
        <taxon>Pezizomycotina</taxon>
        <taxon>Sordariomycetes</taxon>
        <taxon>Hypocreomycetidae</taxon>
        <taxon>Hypocreales</taxon>
        <taxon>Nectriaceae</taxon>
        <taxon>Fusarium</taxon>
        <taxon>Fusarium fujikuroi species complex</taxon>
    </lineage>
</organism>
<dbReference type="SUPFAM" id="SSF47954">
    <property type="entry name" value="Cyclin-like"/>
    <property type="match status" value="1"/>
</dbReference>
<evidence type="ECO:0000313" key="3">
    <source>
        <dbReference type="Proteomes" id="UP000573603"/>
    </source>
</evidence>
<accession>A0A8H5DQ26</accession>
<comment type="caution">
    <text evidence="2">The sequence shown here is derived from an EMBL/GenBank/DDBJ whole genome shotgun (WGS) entry which is preliminary data.</text>
</comment>
<evidence type="ECO:0000259" key="1">
    <source>
        <dbReference type="Pfam" id="PF02984"/>
    </source>
</evidence>
<sequence length="187" mass="21350">MQSSSYVPQRRNYQSPGPWAARSIYGVLNHQKLPQAECEELEHLGLQLQDLEEREQPDVAIIDLQLVDAPADALRMQDLFKLCEGDYDRSIVVEMEKRVLFILGWSVRCSTVDAFLHLICAREGDDEEVQHMATYLGILSMPHRTFVETKPSAIARSCLIVARADKYYEVVGDVIPPLLYKVKFNEP</sequence>
<dbReference type="InterPro" id="IPR036915">
    <property type="entry name" value="Cyclin-like_sf"/>
</dbReference>
<proteinExistence type="predicted"/>
<protein>
    <recommendedName>
        <fullName evidence="1">Cyclin C-terminal domain-containing protein</fullName>
    </recommendedName>
</protein>
<gene>
    <name evidence="2" type="ORF">FANTH_13361</name>
</gene>
<feature type="domain" description="Cyclin C-terminal" evidence="1">
    <location>
        <begin position="114"/>
        <end position="164"/>
    </location>
</feature>
<dbReference type="AlphaFoldDB" id="A0A8H5DQ26"/>
<reference evidence="2 3" key="1">
    <citation type="journal article" date="2020" name="BMC Genomics">
        <title>Correction to: Identification and distribution of gene clusters required for synthesis of sphingolipid metabolism inhibitors in diverse species of the filamentous fungus Fusarium.</title>
        <authorList>
            <person name="Kim H.S."/>
            <person name="Lohmar J.M."/>
            <person name="Busman M."/>
            <person name="Brown D.W."/>
            <person name="Naumann T.A."/>
            <person name="Divon H.H."/>
            <person name="Lysoe E."/>
            <person name="Uhlig S."/>
            <person name="Proctor R.H."/>
        </authorList>
    </citation>
    <scope>NUCLEOTIDE SEQUENCE [LARGE SCALE GENOMIC DNA]</scope>
    <source>
        <strain evidence="2 3">NRRL 25214</strain>
    </source>
</reference>
<dbReference type="InterPro" id="IPR004367">
    <property type="entry name" value="Cyclin_C-dom"/>
</dbReference>
<name>A0A8H5DQ26_9HYPO</name>
<dbReference type="CDD" id="cd20537">
    <property type="entry name" value="CYCLIN_CCNO-like_rpt2"/>
    <property type="match status" value="1"/>
</dbReference>
<evidence type="ECO:0000313" key="2">
    <source>
        <dbReference type="EMBL" id="KAF5231500.1"/>
    </source>
</evidence>
<dbReference type="EMBL" id="JABEVY010000478">
    <property type="protein sequence ID" value="KAF5231500.1"/>
    <property type="molecule type" value="Genomic_DNA"/>
</dbReference>
<dbReference type="Proteomes" id="UP000573603">
    <property type="component" value="Unassembled WGS sequence"/>
</dbReference>
<dbReference type="Pfam" id="PF02984">
    <property type="entry name" value="Cyclin_C"/>
    <property type="match status" value="1"/>
</dbReference>
<keyword evidence="3" id="KW-1185">Reference proteome</keyword>